<protein>
    <submittedName>
        <fullName evidence="5">EF-hand domain-containing protein</fullName>
    </submittedName>
</protein>
<dbReference type="Pfam" id="PF13499">
    <property type="entry name" value="EF-hand_7"/>
    <property type="match status" value="1"/>
</dbReference>
<evidence type="ECO:0000256" key="2">
    <source>
        <dbReference type="ARBA" id="ARBA00022737"/>
    </source>
</evidence>
<accession>A0ABT1UB80</accession>
<dbReference type="RefSeq" id="WP_256616768.1">
    <property type="nucleotide sequence ID" value="NZ_JANIBK010000150.1"/>
</dbReference>
<dbReference type="Pfam" id="PF13202">
    <property type="entry name" value="EF-hand_5"/>
    <property type="match status" value="1"/>
</dbReference>
<dbReference type="InterPro" id="IPR011992">
    <property type="entry name" value="EF-hand-dom_pair"/>
</dbReference>
<feature type="domain" description="EF-hand" evidence="4">
    <location>
        <begin position="24"/>
        <end position="59"/>
    </location>
</feature>
<feature type="compositionally biased region" description="Low complexity" evidence="3">
    <location>
        <begin position="54"/>
        <end position="67"/>
    </location>
</feature>
<keyword evidence="6" id="KW-1185">Reference proteome</keyword>
<dbReference type="Gene3D" id="1.10.238.10">
    <property type="entry name" value="EF-hand"/>
    <property type="match status" value="2"/>
</dbReference>
<feature type="compositionally biased region" description="Basic and acidic residues" evidence="3">
    <location>
        <begin position="162"/>
        <end position="173"/>
    </location>
</feature>
<dbReference type="SUPFAM" id="SSF47473">
    <property type="entry name" value="EF-hand"/>
    <property type="match status" value="1"/>
</dbReference>
<dbReference type="PROSITE" id="PS50222">
    <property type="entry name" value="EF_HAND_2"/>
    <property type="match status" value="3"/>
</dbReference>
<keyword evidence="2" id="KW-0677">Repeat</keyword>
<comment type="caution">
    <text evidence="5">The sequence shown here is derived from an EMBL/GenBank/DDBJ whole genome shotgun (WGS) entry which is preliminary data.</text>
</comment>
<sequence length="229" mass="24195">MSVNTIGSTQSSVLYGMQPRQKPDPNKMAEDLFAKLDTNNQGYLQKSDLETALSKVSGSSDSSSSLSADELFSKLDGDGDGKVTQQEMAATFEQISAELDGPFPRMRLQGQEGMPPPGEQADQGLSKDQLTEMVDSANTGDSGKTDGLSRLLDNFDQADSDGDGKITRDEAKSFYESQDVGASATATASSEQSSGTSDMQFMKTLMDLLHAYGGHETGSQSGNSLSASA</sequence>
<reference evidence="5 6" key="1">
    <citation type="submission" date="2022-07" db="EMBL/GenBank/DDBJ databases">
        <title>Methylomonas rivi sp. nov., Methylomonas rosea sp. nov., Methylomonas aureus sp. nov. and Methylomonas subterranea sp. nov., four novel methanotrophs isolated from a freshwater creek and the deep terrestrial subsurface.</title>
        <authorList>
            <person name="Abin C."/>
            <person name="Sankaranarayanan K."/>
            <person name="Garner C."/>
            <person name="Sindelar R."/>
            <person name="Kotary K."/>
            <person name="Garner R."/>
            <person name="Barclay S."/>
            <person name="Lawson P."/>
            <person name="Krumholz L."/>
        </authorList>
    </citation>
    <scope>NUCLEOTIDE SEQUENCE [LARGE SCALE GENOMIC DNA]</scope>
    <source>
        <strain evidence="5 6">WSC-6</strain>
    </source>
</reference>
<feature type="compositionally biased region" description="Polar residues" evidence="3">
    <location>
        <begin position="1"/>
        <end position="13"/>
    </location>
</feature>
<keyword evidence="1" id="KW-0479">Metal-binding</keyword>
<dbReference type="InterPro" id="IPR002048">
    <property type="entry name" value="EF_hand_dom"/>
</dbReference>
<feature type="compositionally biased region" description="Low complexity" evidence="3">
    <location>
        <begin position="182"/>
        <end position="197"/>
    </location>
</feature>
<dbReference type="Proteomes" id="UP001524586">
    <property type="component" value="Unassembled WGS sequence"/>
</dbReference>
<name>A0ABT1UB80_9GAMM</name>
<proteinExistence type="predicted"/>
<feature type="compositionally biased region" description="Basic and acidic residues" evidence="3">
    <location>
        <begin position="71"/>
        <end position="81"/>
    </location>
</feature>
<evidence type="ECO:0000313" key="6">
    <source>
        <dbReference type="Proteomes" id="UP001524586"/>
    </source>
</evidence>
<dbReference type="EMBL" id="JANIBK010000150">
    <property type="protein sequence ID" value="MCQ8130341.1"/>
    <property type="molecule type" value="Genomic_DNA"/>
</dbReference>
<dbReference type="PANTHER" id="PTHR10827">
    <property type="entry name" value="RETICULOCALBIN"/>
    <property type="match status" value="1"/>
</dbReference>
<dbReference type="PROSITE" id="PS00018">
    <property type="entry name" value="EF_HAND_1"/>
    <property type="match status" value="1"/>
</dbReference>
<organism evidence="5 6">
    <name type="scientific">Methylomonas rivi</name>
    <dbReference type="NCBI Taxonomy" id="2952226"/>
    <lineage>
        <taxon>Bacteria</taxon>
        <taxon>Pseudomonadati</taxon>
        <taxon>Pseudomonadota</taxon>
        <taxon>Gammaproteobacteria</taxon>
        <taxon>Methylococcales</taxon>
        <taxon>Methylococcaceae</taxon>
        <taxon>Methylomonas</taxon>
    </lineage>
</organism>
<feature type="domain" description="EF-hand" evidence="4">
    <location>
        <begin position="146"/>
        <end position="181"/>
    </location>
</feature>
<gene>
    <name evidence="5" type="ORF">NP596_17915</name>
</gene>
<evidence type="ECO:0000256" key="3">
    <source>
        <dbReference type="SAM" id="MobiDB-lite"/>
    </source>
</evidence>
<dbReference type="PANTHER" id="PTHR10827:SF98">
    <property type="entry name" value="45 KDA CALCIUM-BINDING PROTEIN"/>
    <property type="match status" value="1"/>
</dbReference>
<evidence type="ECO:0000313" key="5">
    <source>
        <dbReference type="EMBL" id="MCQ8130341.1"/>
    </source>
</evidence>
<feature type="region of interest" description="Disordered" evidence="3">
    <location>
        <begin position="1"/>
        <end position="30"/>
    </location>
</feature>
<evidence type="ECO:0000259" key="4">
    <source>
        <dbReference type="PROSITE" id="PS50222"/>
    </source>
</evidence>
<feature type="domain" description="EF-hand" evidence="4">
    <location>
        <begin position="63"/>
        <end position="98"/>
    </location>
</feature>
<evidence type="ECO:0000256" key="1">
    <source>
        <dbReference type="ARBA" id="ARBA00022723"/>
    </source>
</evidence>
<dbReference type="SMART" id="SM00054">
    <property type="entry name" value="EFh"/>
    <property type="match status" value="3"/>
</dbReference>
<feature type="compositionally biased region" description="Basic and acidic residues" evidence="3">
    <location>
        <begin position="21"/>
        <end position="30"/>
    </location>
</feature>
<dbReference type="InterPro" id="IPR018247">
    <property type="entry name" value="EF_Hand_1_Ca_BS"/>
</dbReference>
<feature type="region of interest" description="Disordered" evidence="3">
    <location>
        <begin position="52"/>
        <end position="201"/>
    </location>
</feature>